<dbReference type="InterPro" id="IPR044643">
    <property type="entry name" value="TrpF_fam"/>
</dbReference>
<dbReference type="GO" id="GO:0000162">
    <property type="term" value="P:L-tryptophan biosynthetic process"/>
    <property type="evidence" value="ECO:0007669"/>
    <property type="project" value="UniProtKB-UniRule"/>
</dbReference>
<dbReference type="EMBL" id="CP049057">
    <property type="protein sequence ID" value="QIE59132.1"/>
    <property type="molecule type" value="Genomic_DNA"/>
</dbReference>
<proteinExistence type="inferred from homology"/>
<dbReference type="Pfam" id="PF00697">
    <property type="entry name" value="PRAI"/>
    <property type="match status" value="1"/>
</dbReference>
<dbReference type="Gene3D" id="3.20.20.70">
    <property type="entry name" value="Aldolase class I"/>
    <property type="match status" value="1"/>
</dbReference>
<evidence type="ECO:0000256" key="7">
    <source>
        <dbReference type="ARBA" id="ARBA00023141"/>
    </source>
</evidence>
<name>A0A6G6GKP9_9FLAO</name>
<keyword evidence="12" id="KW-1185">Reference proteome</keyword>
<sequence length="200" mass="22425">MKYNTSEVAQLQPDYLGFIFYERSQRNFSGDIPELPKNIKKVGVFVDASIDFVVAKAVTYNLDIIQLHGDESPAYCSEIRATLSPKSELWKVFSIKNTFDFSKLRPYEEVVNAFLFDTKGKEKGGNGITFNWSILNRYPSSLPIILSGGIGLEEISAVKKIAKTKVPIMAVDVNSKFETKPGLKDIVPLKKFMTTLTSKL</sequence>
<dbReference type="InterPro" id="IPR011060">
    <property type="entry name" value="RibuloseP-bd_barrel"/>
</dbReference>
<evidence type="ECO:0000313" key="11">
    <source>
        <dbReference type="EMBL" id="QIE59132.1"/>
    </source>
</evidence>
<feature type="domain" description="N-(5'phosphoribosyl) anthranilate isomerase (PRAI)" evidence="10">
    <location>
        <begin position="7"/>
        <end position="193"/>
    </location>
</feature>
<keyword evidence="6 9" id="KW-0822">Tryptophan biosynthesis</keyword>
<dbReference type="SUPFAM" id="SSF51366">
    <property type="entry name" value="Ribulose-phoshate binding barrel"/>
    <property type="match status" value="1"/>
</dbReference>
<comment type="similarity">
    <text evidence="9">Belongs to the TrpF family.</text>
</comment>
<dbReference type="AlphaFoldDB" id="A0A6G6GKP9"/>
<dbReference type="PANTHER" id="PTHR42894:SF1">
    <property type="entry name" value="N-(5'-PHOSPHORIBOSYL)ANTHRANILATE ISOMERASE"/>
    <property type="match status" value="1"/>
</dbReference>
<dbReference type="UniPathway" id="UPA00035">
    <property type="reaction ID" value="UER00042"/>
</dbReference>
<dbReference type="HAMAP" id="MF_00135">
    <property type="entry name" value="PRAI"/>
    <property type="match status" value="1"/>
</dbReference>
<evidence type="ECO:0000256" key="5">
    <source>
        <dbReference type="ARBA" id="ARBA00022605"/>
    </source>
</evidence>
<evidence type="ECO:0000256" key="6">
    <source>
        <dbReference type="ARBA" id="ARBA00022822"/>
    </source>
</evidence>
<organism evidence="11 12">
    <name type="scientific">Rasiella rasia</name>
    <dbReference type="NCBI Taxonomy" id="2744027"/>
    <lineage>
        <taxon>Bacteria</taxon>
        <taxon>Pseudomonadati</taxon>
        <taxon>Bacteroidota</taxon>
        <taxon>Flavobacteriia</taxon>
        <taxon>Flavobacteriales</taxon>
        <taxon>Flavobacteriaceae</taxon>
        <taxon>Rasiella</taxon>
    </lineage>
</organism>
<dbReference type="RefSeq" id="WP_164679161.1">
    <property type="nucleotide sequence ID" value="NZ_CP049057.1"/>
</dbReference>
<protein>
    <recommendedName>
        <fullName evidence="4 9">N-(5'-phosphoribosyl)anthranilate isomerase</fullName>
        <shortName evidence="9">PRAI</shortName>
        <ecNumber evidence="3 9">5.3.1.24</ecNumber>
    </recommendedName>
</protein>
<dbReference type="InterPro" id="IPR013785">
    <property type="entry name" value="Aldolase_TIM"/>
</dbReference>
<dbReference type="CDD" id="cd00405">
    <property type="entry name" value="PRAI"/>
    <property type="match status" value="1"/>
</dbReference>
<dbReference type="EC" id="5.3.1.24" evidence="3 9"/>
<keyword evidence="5 9" id="KW-0028">Amino-acid biosynthesis</keyword>
<evidence type="ECO:0000256" key="3">
    <source>
        <dbReference type="ARBA" id="ARBA00012572"/>
    </source>
</evidence>
<keyword evidence="8 9" id="KW-0413">Isomerase</keyword>
<dbReference type="GO" id="GO:0004640">
    <property type="term" value="F:phosphoribosylanthranilate isomerase activity"/>
    <property type="evidence" value="ECO:0007669"/>
    <property type="project" value="UniProtKB-UniRule"/>
</dbReference>
<gene>
    <name evidence="9" type="primary">trpF</name>
    <name evidence="11" type="ORF">G5B37_06035</name>
</gene>
<comment type="catalytic activity">
    <reaction evidence="1 9">
        <text>N-(5-phospho-beta-D-ribosyl)anthranilate = 1-(2-carboxyphenylamino)-1-deoxy-D-ribulose 5-phosphate</text>
        <dbReference type="Rhea" id="RHEA:21540"/>
        <dbReference type="ChEBI" id="CHEBI:18277"/>
        <dbReference type="ChEBI" id="CHEBI:58613"/>
        <dbReference type="EC" id="5.3.1.24"/>
    </reaction>
</comment>
<evidence type="ECO:0000256" key="9">
    <source>
        <dbReference type="HAMAP-Rule" id="MF_00135"/>
    </source>
</evidence>
<evidence type="ECO:0000259" key="10">
    <source>
        <dbReference type="Pfam" id="PF00697"/>
    </source>
</evidence>
<evidence type="ECO:0000256" key="1">
    <source>
        <dbReference type="ARBA" id="ARBA00001164"/>
    </source>
</evidence>
<dbReference type="InterPro" id="IPR001240">
    <property type="entry name" value="PRAI_dom"/>
</dbReference>
<evidence type="ECO:0000256" key="4">
    <source>
        <dbReference type="ARBA" id="ARBA00022272"/>
    </source>
</evidence>
<accession>A0A6G6GKP9</accession>
<evidence type="ECO:0000256" key="8">
    <source>
        <dbReference type="ARBA" id="ARBA00023235"/>
    </source>
</evidence>
<dbReference type="PANTHER" id="PTHR42894">
    <property type="entry name" value="N-(5'-PHOSPHORIBOSYL)ANTHRANILATE ISOMERASE"/>
    <property type="match status" value="1"/>
</dbReference>
<evidence type="ECO:0000256" key="2">
    <source>
        <dbReference type="ARBA" id="ARBA00004664"/>
    </source>
</evidence>
<dbReference type="Proteomes" id="UP000505306">
    <property type="component" value="Chromosome"/>
</dbReference>
<keyword evidence="7 9" id="KW-0057">Aromatic amino acid biosynthesis</keyword>
<dbReference type="KEGG" id="mgel:G5B37_06035"/>
<reference evidence="11 12" key="1">
    <citation type="submission" date="2020-02" db="EMBL/GenBank/DDBJ databases">
        <title>Complete genome sequence of Flavobacteriaceae bacterium.</title>
        <authorList>
            <person name="Kim S.-J."/>
            <person name="Kim Y.-S."/>
            <person name="Kim K.-H."/>
        </authorList>
    </citation>
    <scope>NUCLEOTIDE SEQUENCE [LARGE SCALE GENOMIC DNA]</scope>
    <source>
        <strain evidence="11 12">RR4-40</strain>
    </source>
</reference>
<evidence type="ECO:0000313" key="12">
    <source>
        <dbReference type="Proteomes" id="UP000505306"/>
    </source>
</evidence>
<comment type="pathway">
    <text evidence="2 9">Amino-acid biosynthesis; L-tryptophan biosynthesis; L-tryptophan from chorismate: step 3/5.</text>
</comment>